<dbReference type="Gene3D" id="2.30.30.60">
    <property type="match status" value="1"/>
</dbReference>
<evidence type="ECO:0000313" key="9">
    <source>
        <dbReference type="Proteomes" id="UP000019373"/>
    </source>
</evidence>
<dbReference type="HOGENOM" id="CLU_010480_0_1_1"/>
<feature type="transmembrane region" description="Helical" evidence="6">
    <location>
        <begin position="506"/>
        <end position="532"/>
    </location>
</feature>
<comment type="subcellular location">
    <subcellularLocation>
        <location evidence="1">Membrane</location>
    </subcellularLocation>
</comment>
<keyword evidence="2 6" id="KW-0812">Transmembrane</keyword>
<feature type="transmembrane region" description="Helical" evidence="6">
    <location>
        <begin position="156"/>
        <end position="175"/>
    </location>
</feature>
<dbReference type="AlphaFoldDB" id="U1GBE4"/>
<dbReference type="GO" id="GO:0005509">
    <property type="term" value="F:calcium ion binding"/>
    <property type="evidence" value="ECO:0007669"/>
    <property type="project" value="InterPro"/>
</dbReference>
<dbReference type="InterPro" id="IPR006685">
    <property type="entry name" value="MscS_channel_2nd"/>
</dbReference>
<keyword evidence="3 6" id="KW-1133">Transmembrane helix</keyword>
<gene>
    <name evidence="8" type="ORF">EPUS_08831</name>
</gene>
<feature type="compositionally biased region" description="Basic and acidic residues" evidence="5">
    <location>
        <begin position="816"/>
        <end position="837"/>
    </location>
</feature>
<keyword evidence="4 6" id="KW-0472">Membrane</keyword>
<feature type="domain" description="EF-hand" evidence="7">
    <location>
        <begin position="421"/>
        <end position="456"/>
    </location>
</feature>
<feature type="transmembrane region" description="Helical" evidence="6">
    <location>
        <begin position="248"/>
        <end position="273"/>
    </location>
</feature>
<evidence type="ECO:0000313" key="8">
    <source>
        <dbReference type="EMBL" id="ERF69358.1"/>
    </source>
</evidence>
<dbReference type="PANTHER" id="PTHR31323">
    <property type="entry name" value="MECHANOSENSITIVE ION CHANNEL PROTEIN MSY2"/>
    <property type="match status" value="1"/>
</dbReference>
<proteinExistence type="predicted"/>
<reference evidence="9" key="1">
    <citation type="journal article" date="2014" name="BMC Genomics">
        <title>Genome characteristics reveal the impact of lichenization on lichen-forming fungus Endocarpon pusillum Hedwig (Verrucariales, Ascomycota).</title>
        <authorList>
            <person name="Wang Y.-Y."/>
            <person name="Liu B."/>
            <person name="Zhang X.-Y."/>
            <person name="Zhou Q.-M."/>
            <person name="Zhang T."/>
            <person name="Li H."/>
            <person name="Yu Y.-F."/>
            <person name="Zhang X.-L."/>
            <person name="Hao X.-Y."/>
            <person name="Wang M."/>
            <person name="Wang L."/>
            <person name="Wei J.-C."/>
        </authorList>
    </citation>
    <scope>NUCLEOTIDE SEQUENCE [LARGE SCALE GENOMIC DNA]</scope>
    <source>
        <strain evidence="9">Z07020 / HMAS-L-300199</strain>
    </source>
</reference>
<dbReference type="InterPro" id="IPR058650">
    <property type="entry name" value="Msy1/2-like"/>
</dbReference>
<feature type="transmembrane region" description="Helical" evidence="6">
    <location>
        <begin position="122"/>
        <end position="144"/>
    </location>
</feature>
<dbReference type="GO" id="GO:0016020">
    <property type="term" value="C:membrane"/>
    <property type="evidence" value="ECO:0007669"/>
    <property type="project" value="UniProtKB-SubCell"/>
</dbReference>
<protein>
    <recommendedName>
        <fullName evidence="7">EF-hand domain-containing protein</fullName>
    </recommendedName>
</protein>
<dbReference type="GO" id="GO:0006874">
    <property type="term" value="P:intracellular calcium ion homeostasis"/>
    <property type="evidence" value="ECO:0007669"/>
    <property type="project" value="TreeGrafter"/>
</dbReference>
<keyword evidence="9" id="KW-1185">Reference proteome</keyword>
<feature type="transmembrane region" description="Helical" evidence="6">
    <location>
        <begin position="473"/>
        <end position="494"/>
    </location>
</feature>
<dbReference type="Pfam" id="PF25886">
    <property type="entry name" value="Msy1"/>
    <property type="match status" value="1"/>
</dbReference>
<feature type="compositionally biased region" description="Basic and acidic residues" evidence="5">
    <location>
        <begin position="713"/>
        <end position="725"/>
    </location>
</feature>
<dbReference type="GeneID" id="19243673"/>
<feature type="transmembrane region" description="Helical" evidence="6">
    <location>
        <begin position="196"/>
        <end position="220"/>
    </location>
</feature>
<accession>U1GBE4</accession>
<dbReference type="Proteomes" id="UP000019373">
    <property type="component" value="Unassembled WGS sequence"/>
</dbReference>
<evidence type="ECO:0000259" key="7">
    <source>
        <dbReference type="PROSITE" id="PS50222"/>
    </source>
</evidence>
<feature type="compositionally biased region" description="Polar residues" evidence="5">
    <location>
        <begin position="744"/>
        <end position="756"/>
    </location>
</feature>
<dbReference type="EMBL" id="KE721433">
    <property type="protein sequence ID" value="ERF69358.1"/>
    <property type="molecule type" value="Genomic_DNA"/>
</dbReference>
<dbReference type="InterPro" id="IPR018247">
    <property type="entry name" value="EF_Hand_1_Ca_BS"/>
</dbReference>
<evidence type="ECO:0000256" key="6">
    <source>
        <dbReference type="SAM" id="Phobius"/>
    </source>
</evidence>
<dbReference type="SUPFAM" id="SSF50182">
    <property type="entry name" value="Sm-like ribonucleoproteins"/>
    <property type="match status" value="1"/>
</dbReference>
<feature type="region of interest" description="Disordered" evidence="5">
    <location>
        <begin position="711"/>
        <end position="758"/>
    </location>
</feature>
<dbReference type="InterPro" id="IPR023408">
    <property type="entry name" value="MscS_beta-dom_sf"/>
</dbReference>
<feature type="region of interest" description="Disordered" evidence="5">
    <location>
        <begin position="814"/>
        <end position="942"/>
    </location>
</feature>
<dbReference type="InterPro" id="IPR002048">
    <property type="entry name" value="EF_hand_dom"/>
</dbReference>
<dbReference type="Pfam" id="PF00924">
    <property type="entry name" value="MS_channel_2nd"/>
    <property type="match status" value="1"/>
</dbReference>
<sequence length="942" mass="103440">MSQKRFSRQGFQQLQNTPASNMPNPNDVTINIPMTSVSNQSATGARKGDANVTAATYSSTNDSPNQTPNEKSGLFHRTDTGLGRRRKLEQKGLPQKDEDDGTITSMGKIYNKILNFSIVTRYFLYVLPLALAIAIPIIIGATVARKSTVAGVQITWFFTWIEIVWLGIWIAKLFAQSLPWVFQFLCGIVSSGTRKYALILKALEIPISLVGWAAICVSTFTPLMTLNPYARKIGDTQTKNWQATVRNILFAALFSTLVFLVEKLLVQLISISYHRKQFDSKIKASKRNIHLLSCLYDASRALFPAYCPEFAAEDYLINDSIDVSSKVGNGSGSATPMRLIQNVGANVGRVGDKITAAFGNVAQEITGKQVFNPTSAHSIVVEALEKTSSSEALARRLWMSFVMEGREALFRDDIVDVLGAERTAEAEECFACLDRDGNGDISLDEMILTVCEFGRERHSIASSMHDVDQAIHVLDNLLTVVASIIIVFVFVAFLNKNFTTTLATAGTALLSLSFVFAVTCQEVLGSCIFLFVKHPFDVGDRVDIGQSQLVVERISLLFTVFRKVKDHKTTQVPNIVLNTNWIDNISRSKAMREQVLLYINFDTTLEDIQLLKNEIAAFVLDKENNRDFQPDIDIEVTGIAEMNKLELCIEIRHKSNWSNEAVRASRRSKFMCALVLALRKIPIYGPGAGDAVLGDIGKPTYSVTISDEQAAANKKEFSDEKDKKRMIPKNVEEDNDDPPKSPDTAGNTTTGKSSSVDYLGGIVAPRGVSTQSTSTAAKAEASILETLNARPAGLDPAHDDTNNYYKANEELALAKTESRRSQDIEEVRGLLRKESNRGRRKAGSPTGASMQSPATIHEVVTPPPRSASRPGTAAGGQDFHEYTYPVAPQQPMATTALPQWEERHSTYPAPPPSQQRARAGSGVNRRPVGGGSGNPWLGQGQR</sequence>
<dbReference type="OMA" id="HSMHDVD"/>
<dbReference type="PROSITE" id="PS00018">
    <property type="entry name" value="EF_HAND_1"/>
    <property type="match status" value="1"/>
</dbReference>
<dbReference type="GO" id="GO:0005262">
    <property type="term" value="F:calcium channel activity"/>
    <property type="evidence" value="ECO:0007669"/>
    <property type="project" value="TreeGrafter"/>
</dbReference>
<name>U1GBE4_ENDPU</name>
<feature type="region of interest" description="Disordered" evidence="5">
    <location>
        <begin position="1"/>
        <end position="99"/>
    </location>
</feature>
<evidence type="ECO:0000256" key="2">
    <source>
        <dbReference type="ARBA" id="ARBA00022692"/>
    </source>
</evidence>
<evidence type="ECO:0000256" key="4">
    <source>
        <dbReference type="ARBA" id="ARBA00023136"/>
    </source>
</evidence>
<evidence type="ECO:0000256" key="1">
    <source>
        <dbReference type="ARBA" id="ARBA00004370"/>
    </source>
</evidence>
<dbReference type="PROSITE" id="PS50222">
    <property type="entry name" value="EF_HAND_2"/>
    <property type="match status" value="1"/>
</dbReference>
<dbReference type="eggNOG" id="KOG4629">
    <property type="taxonomic scope" value="Eukaryota"/>
</dbReference>
<dbReference type="OrthoDB" id="544685at2759"/>
<dbReference type="PANTHER" id="PTHR31323:SF14">
    <property type="entry name" value="MECHANOSENSITIVE ION CHANNEL PROTEIN MSY2"/>
    <property type="match status" value="1"/>
</dbReference>
<organism evidence="8 9">
    <name type="scientific">Endocarpon pusillum (strain Z07020 / HMAS-L-300199)</name>
    <name type="common">Lichen-forming fungus</name>
    <dbReference type="NCBI Taxonomy" id="1263415"/>
    <lineage>
        <taxon>Eukaryota</taxon>
        <taxon>Fungi</taxon>
        <taxon>Dikarya</taxon>
        <taxon>Ascomycota</taxon>
        <taxon>Pezizomycotina</taxon>
        <taxon>Eurotiomycetes</taxon>
        <taxon>Chaetothyriomycetidae</taxon>
        <taxon>Verrucariales</taxon>
        <taxon>Verrucariaceae</taxon>
        <taxon>Endocarpon</taxon>
    </lineage>
</organism>
<dbReference type="RefSeq" id="XP_007805007.1">
    <property type="nucleotide sequence ID" value="XM_007806816.1"/>
</dbReference>
<feature type="compositionally biased region" description="Polar residues" evidence="5">
    <location>
        <begin position="1"/>
        <end position="43"/>
    </location>
</feature>
<evidence type="ECO:0000256" key="3">
    <source>
        <dbReference type="ARBA" id="ARBA00022989"/>
    </source>
</evidence>
<evidence type="ECO:0000256" key="5">
    <source>
        <dbReference type="SAM" id="MobiDB-lite"/>
    </source>
</evidence>
<dbReference type="InterPro" id="IPR010920">
    <property type="entry name" value="LSM_dom_sf"/>
</dbReference>
<feature type="compositionally biased region" description="Polar residues" evidence="5">
    <location>
        <begin position="53"/>
        <end position="70"/>
    </location>
</feature>